<dbReference type="Pfam" id="PF00589">
    <property type="entry name" value="Phage_integrase"/>
    <property type="match status" value="1"/>
</dbReference>
<reference evidence="6" key="1">
    <citation type="submission" date="2023-07" db="EMBL/GenBank/DDBJ databases">
        <title>Sequencing the genomes of 1000 actinobacteria strains.</title>
        <authorList>
            <person name="Klenk H.-P."/>
        </authorList>
    </citation>
    <scope>NUCLEOTIDE SEQUENCE</scope>
    <source>
        <strain evidence="6">DSM 107476</strain>
    </source>
</reference>
<dbReference type="PROSITE" id="PS51898">
    <property type="entry name" value="TYR_RECOMBINASE"/>
    <property type="match status" value="1"/>
</dbReference>
<dbReference type="PANTHER" id="PTHR30349:SF41">
    <property type="entry name" value="INTEGRASE_RECOMBINASE PROTEIN MJ0367-RELATED"/>
    <property type="match status" value="1"/>
</dbReference>
<evidence type="ECO:0000256" key="1">
    <source>
        <dbReference type="ARBA" id="ARBA00008857"/>
    </source>
</evidence>
<accession>A0ABU1ZUY4</accession>
<evidence type="ECO:0000256" key="2">
    <source>
        <dbReference type="ARBA" id="ARBA00023125"/>
    </source>
</evidence>
<dbReference type="Gene3D" id="1.10.443.10">
    <property type="entry name" value="Intergrase catalytic core"/>
    <property type="match status" value="1"/>
</dbReference>
<gene>
    <name evidence="6" type="ORF">J2S39_000422</name>
</gene>
<keyword evidence="2" id="KW-0238">DNA-binding</keyword>
<evidence type="ECO:0000259" key="5">
    <source>
        <dbReference type="PROSITE" id="PS51898"/>
    </source>
</evidence>
<dbReference type="InterPro" id="IPR011010">
    <property type="entry name" value="DNA_brk_join_enz"/>
</dbReference>
<dbReference type="InterPro" id="IPR050090">
    <property type="entry name" value="Tyrosine_recombinase_XerCD"/>
</dbReference>
<dbReference type="InterPro" id="IPR002104">
    <property type="entry name" value="Integrase_catalytic"/>
</dbReference>
<sequence>MTRAAAARTRLEPGESSIQRVSDTMERGDDGRYRAAFRVRLWDGRIKKATITAATKGEWRAKAQRRVDELLASGQTAWRRGDDITAYIDGVSAPAIAAANLRDNSRTRYTDVLAHLRSRLVGYTIADGIRFRVLEATLKSVAADHGRETGHQARTVLSKYVIDQLIRDELVDHNPLRGVHIDLGSVKKTTKPSGAVALSRGNYDSIVDHLLERDLEQPLPPGKDLRAASIAKHERVVALTLLQAGTGLRISEALSATWGDVALTDGEVSLHVSPDRSKTGRARTVPVLDPRVEAWLRGRHAAFGAPSRYVIGGPTGMEKLWRTDNAVKAVADLYKDMAVKVHIPELKTVRSHVWRTTLNNLTAGRVPEVVRAAFFGHDAQVNRSSYTDLTDVSLMRGALGAMD</sequence>
<evidence type="ECO:0000313" key="7">
    <source>
        <dbReference type="Proteomes" id="UP001180840"/>
    </source>
</evidence>
<keyword evidence="7" id="KW-1185">Reference proteome</keyword>
<dbReference type="EMBL" id="JAVDXZ010000001">
    <property type="protein sequence ID" value="MDR7328746.1"/>
    <property type="molecule type" value="Genomic_DNA"/>
</dbReference>
<organism evidence="6 7">
    <name type="scientific">Corynebacterium guangdongense</name>
    <dbReference type="NCBI Taxonomy" id="1783348"/>
    <lineage>
        <taxon>Bacteria</taxon>
        <taxon>Bacillati</taxon>
        <taxon>Actinomycetota</taxon>
        <taxon>Actinomycetes</taxon>
        <taxon>Mycobacteriales</taxon>
        <taxon>Corynebacteriaceae</taxon>
        <taxon>Corynebacterium</taxon>
    </lineage>
</organism>
<name>A0ABU1ZUY4_9CORY</name>
<dbReference type="Proteomes" id="UP001180840">
    <property type="component" value="Unassembled WGS sequence"/>
</dbReference>
<comment type="similarity">
    <text evidence="1">Belongs to the 'phage' integrase family.</text>
</comment>
<dbReference type="RefSeq" id="WP_290197742.1">
    <property type="nucleotide sequence ID" value="NZ_CP047654.1"/>
</dbReference>
<evidence type="ECO:0000313" key="6">
    <source>
        <dbReference type="EMBL" id="MDR7328746.1"/>
    </source>
</evidence>
<feature type="domain" description="Tyr recombinase" evidence="5">
    <location>
        <begin position="197"/>
        <end position="399"/>
    </location>
</feature>
<dbReference type="PANTHER" id="PTHR30349">
    <property type="entry name" value="PHAGE INTEGRASE-RELATED"/>
    <property type="match status" value="1"/>
</dbReference>
<dbReference type="InterPro" id="IPR013762">
    <property type="entry name" value="Integrase-like_cat_sf"/>
</dbReference>
<evidence type="ECO:0000256" key="4">
    <source>
        <dbReference type="SAM" id="MobiDB-lite"/>
    </source>
</evidence>
<evidence type="ECO:0000256" key="3">
    <source>
        <dbReference type="ARBA" id="ARBA00023172"/>
    </source>
</evidence>
<proteinExistence type="inferred from homology"/>
<protein>
    <submittedName>
        <fullName evidence="6">Integrase</fullName>
    </submittedName>
</protein>
<dbReference type="SUPFAM" id="SSF56349">
    <property type="entry name" value="DNA breaking-rejoining enzymes"/>
    <property type="match status" value="1"/>
</dbReference>
<comment type="caution">
    <text evidence="6">The sequence shown here is derived from an EMBL/GenBank/DDBJ whole genome shotgun (WGS) entry which is preliminary data.</text>
</comment>
<keyword evidence="3" id="KW-0233">DNA recombination</keyword>
<feature type="region of interest" description="Disordered" evidence="4">
    <location>
        <begin position="1"/>
        <end position="25"/>
    </location>
</feature>